<dbReference type="InterPro" id="IPR050333">
    <property type="entry name" value="SLRP"/>
</dbReference>
<reference evidence="6" key="1">
    <citation type="submission" date="2019-08" db="EMBL/GenBank/DDBJ databases">
        <title>The genome of the North American firefly Photinus pyralis.</title>
        <authorList>
            <consortium name="Photinus pyralis genome working group"/>
            <person name="Fallon T.R."/>
            <person name="Sander Lower S.E."/>
            <person name="Weng J.-K."/>
        </authorList>
    </citation>
    <scope>NUCLEOTIDE SEQUENCE</scope>
    <source>
        <strain evidence="6">TRF0915ILg1</strain>
        <tissue evidence="6">Whole body</tissue>
    </source>
</reference>
<dbReference type="InterPro" id="IPR032675">
    <property type="entry name" value="LRR_dom_sf"/>
</dbReference>
<name>A0A8K0G5C6_IGNLU</name>
<dbReference type="EMBL" id="VTPC01008837">
    <property type="protein sequence ID" value="KAF2892260.1"/>
    <property type="molecule type" value="Genomic_DNA"/>
</dbReference>
<comment type="caution">
    <text evidence="6">The sequence shown here is derived from an EMBL/GenBank/DDBJ whole genome shotgun (WGS) entry which is preliminary data.</text>
</comment>
<evidence type="ECO:0000256" key="5">
    <source>
        <dbReference type="SAM" id="SignalP"/>
    </source>
</evidence>
<sequence length="317" mass="36201">MSPVRFIFLSSFIVAITSQCFHDDDKSAVCVNQGYTSMPTTFKRNIIILSLSHNSISAISRNEAKLYLQVTQVDLSYNEIASCQEIKRGLFAWKHLKILNLSENRLLQIDFQECFPTHLEELDISNNMNVFIKNTSGNFYRMTKISARNNNMSYLPLNAFKGFPNLKTLDLTNNAFTELSFEITIIMPNLINLYLKGNPIKNLDSSLLYISDLDDLKRKDKLARKQNTGVTTTHLPNFLENEKHTKSTQNSNDAVNETIRNDTTTNTNRNKKSEENGNFTSNDSNDKEKNTLNNSGLYISLYISILLGEVFFLTFII</sequence>
<dbReference type="PANTHER" id="PTHR45712">
    <property type="entry name" value="AGAP008170-PA"/>
    <property type="match status" value="1"/>
</dbReference>
<dbReference type="SUPFAM" id="SSF52075">
    <property type="entry name" value="Outer arm dynein light chain 1"/>
    <property type="match status" value="1"/>
</dbReference>
<keyword evidence="1" id="KW-0433">Leucine-rich repeat</keyword>
<keyword evidence="2" id="KW-0677">Repeat</keyword>
<proteinExistence type="predicted"/>
<organism evidence="6 7">
    <name type="scientific">Ignelater luminosus</name>
    <name type="common">Cucubano</name>
    <name type="synonym">Pyrophorus luminosus</name>
    <dbReference type="NCBI Taxonomy" id="2038154"/>
    <lineage>
        <taxon>Eukaryota</taxon>
        <taxon>Metazoa</taxon>
        <taxon>Ecdysozoa</taxon>
        <taxon>Arthropoda</taxon>
        <taxon>Hexapoda</taxon>
        <taxon>Insecta</taxon>
        <taxon>Pterygota</taxon>
        <taxon>Neoptera</taxon>
        <taxon>Endopterygota</taxon>
        <taxon>Coleoptera</taxon>
        <taxon>Polyphaga</taxon>
        <taxon>Elateriformia</taxon>
        <taxon>Elateroidea</taxon>
        <taxon>Elateridae</taxon>
        <taxon>Agrypninae</taxon>
        <taxon>Pyrophorini</taxon>
        <taxon>Ignelater</taxon>
    </lineage>
</organism>
<protein>
    <submittedName>
        <fullName evidence="6">Uncharacterized protein</fullName>
    </submittedName>
</protein>
<feature type="chain" id="PRO_5035449755" evidence="5">
    <location>
        <begin position="19"/>
        <end position="317"/>
    </location>
</feature>
<gene>
    <name evidence="6" type="ORF">ILUMI_13912</name>
</gene>
<dbReference type="Proteomes" id="UP000801492">
    <property type="component" value="Unassembled WGS sequence"/>
</dbReference>
<keyword evidence="4" id="KW-1133">Transmembrane helix</keyword>
<dbReference type="OrthoDB" id="4062651at2759"/>
<evidence type="ECO:0000313" key="6">
    <source>
        <dbReference type="EMBL" id="KAF2892260.1"/>
    </source>
</evidence>
<dbReference type="PANTHER" id="PTHR45712:SF30">
    <property type="entry name" value="LRRNT DOMAIN-CONTAINING PROTEIN"/>
    <property type="match status" value="1"/>
</dbReference>
<dbReference type="Gene3D" id="3.80.10.10">
    <property type="entry name" value="Ribonuclease Inhibitor"/>
    <property type="match status" value="2"/>
</dbReference>
<evidence type="ECO:0000256" key="4">
    <source>
        <dbReference type="SAM" id="Phobius"/>
    </source>
</evidence>
<feature type="transmembrane region" description="Helical" evidence="4">
    <location>
        <begin position="297"/>
        <end position="316"/>
    </location>
</feature>
<feature type="signal peptide" evidence="5">
    <location>
        <begin position="1"/>
        <end position="18"/>
    </location>
</feature>
<dbReference type="AlphaFoldDB" id="A0A8K0G5C6"/>
<keyword evidence="7" id="KW-1185">Reference proteome</keyword>
<dbReference type="Pfam" id="PF13855">
    <property type="entry name" value="LRR_8"/>
    <property type="match status" value="1"/>
</dbReference>
<feature type="region of interest" description="Disordered" evidence="3">
    <location>
        <begin position="241"/>
        <end position="288"/>
    </location>
</feature>
<dbReference type="PROSITE" id="PS51450">
    <property type="entry name" value="LRR"/>
    <property type="match status" value="1"/>
</dbReference>
<evidence type="ECO:0000256" key="3">
    <source>
        <dbReference type="SAM" id="MobiDB-lite"/>
    </source>
</evidence>
<keyword evidence="4" id="KW-0812">Transmembrane</keyword>
<accession>A0A8K0G5C6</accession>
<evidence type="ECO:0000313" key="7">
    <source>
        <dbReference type="Proteomes" id="UP000801492"/>
    </source>
</evidence>
<evidence type="ECO:0000256" key="2">
    <source>
        <dbReference type="ARBA" id="ARBA00022737"/>
    </source>
</evidence>
<evidence type="ECO:0000256" key="1">
    <source>
        <dbReference type="ARBA" id="ARBA00022614"/>
    </source>
</evidence>
<feature type="compositionally biased region" description="Low complexity" evidence="3">
    <location>
        <begin position="256"/>
        <end position="268"/>
    </location>
</feature>
<dbReference type="InterPro" id="IPR001611">
    <property type="entry name" value="Leu-rich_rpt"/>
</dbReference>
<keyword evidence="4" id="KW-0472">Membrane</keyword>
<keyword evidence="5" id="KW-0732">Signal</keyword>